<dbReference type="Proteomes" id="UP000235672">
    <property type="component" value="Unassembled WGS sequence"/>
</dbReference>
<proteinExistence type="predicted"/>
<organism evidence="2 3">
    <name type="scientific">Hyaloscypha hepaticicola</name>
    <dbReference type="NCBI Taxonomy" id="2082293"/>
    <lineage>
        <taxon>Eukaryota</taxon>
        <taxon>Fungi</taxon>
        <taxon>Dikarya</taxon>
        <taxon>Ascomycota</taxon>
        <taxon>Pezizomycotina</taxon>
        <taxon>Leotiomycetes</taxon>
        <taxon>Helotiales</taxon>
        <taxon>Hyaloscyphaceae</taxon>
        <taxon>Hyaloscypha</taxon>
    </lineage>
</organism>
<evidence type="ECO:0000256" key="1">
    <source>
        <dbReference type="SAM" id="MobiDB-lite"/>
    </source>
</evidence>
<reference evidence="2 3" key="1">
    <citation type="submission" date="2016-05" db="EMBL/GenBank/DDBJ databases">
        <title>A degradative enzymes factory behind the ericoid mycorrhizal symbiosis.</title>
        <authorList>
            <consortium name="DOE Joint Genome Institute"/>
            <person name="Martino E."/>
            <person name="Morin E."/>
            <person name="Grelet G."/>
            <person name="Kuo A."/>
            <person name="Kohler A."/>
            <person name="Daghino S."/>
            <person name="Barry K."/>
            <person name="Choi C."/>
            <person name="Cichocki N."/>
            <person name="Clum A."/>
            <person name="Copeland A."/>
            <person name="Hainaut M."/>
            <person name="Haridas S."/>
            <person name="Labutti K."/>
            <person name="Lindquist E."/>
            <person name="Lipzen A."/>
            <person name="Khouja H.-R."/>
            <person name="Murat C."/>
            <person name="Ohm R."/>
            <person name="Olson A."/>
            <person name="Spatafora J."/>
            <person name="Veneault-Fourrey C."/>
            <person name="Henrissat B."/>
            <person name="Grigoriev I."/>
            <person name="Martin F."/>
            <person name="Perotto S."/>
        </authorList>
    </citation>
    <scope>NUCLEOTIDE SEQUENCE [LARGE SCALE GENOMIC DNA]</scope>
    <source>
        <strain evidence="2 3">UAMH 7357</strain>
    </source>
</reference>
<feature type="region of interest" description="Disordered" evidence="1">
    <location>
        <begin position="232"/>
        <end position="267"/>
    </location>
</feature>
<evidence type="ECO:0000313" key="3">
    <source>
        <dbReference type="Proteomes" id="UP000235672"/>
    </source>
</evidence>
<sequence>MTKLGSNPYYFHSDKGSPLFMAVDASPPYKVPINLISRLLDLGLDPNEKNQSGVTPWHRFFAMYLDGSTEFRLSCVKGGPKNSVFSIFFLRKGAHKTCRIYHKYGGNVFPATHFIRKAFEVEDGTMKNILNIFDDFLAGSQEQSKLQLEEILSKLKRPQPPPHSLRMAAWESFLWSDRKEHIKTAALMEKIISKGNELKIGMEFIVPLIEDSFGNLNSASLVAMIRNNKKQVSKSSPTCASAKRSRDNQSGDSSQDQKRIKPEGSSYYREIQVEGKQSVVIEIL</sequence>
<accession>A0A2J6PQW4</accession>
<feature type="compositionally biased region" description="Basic and acidic residues" evidence="1">
    <location>
        <begin position="244"/>
        <end position="262"/>
    </location>
</feature>
<name>A0A2J6PQW4_9HELO</name>
<evidence type="ECO:0000313" key="2">
    <source>
        <dbReference type="EMBL" id="PMD16425.1"/>
    </source>
</evidence>
<gene>
    <name evidence="2" type="ORF">NA56DRAFT_317470</name>
</gene>
<dbReference type="EMBL" id="KZ613506">
    <property type="protein sequence ID" value="PMD16425.1"/>
    <property type="molecule type" value="Genomic_DNA"/>
</dbReference>
<protein>
    <submittedName>
        <fullName evidence="2">Uncharacterized protein</fullName>
    </submittedName>
</protein>
<keyword evidence="3" id="KW-1185">Reference proteome</keyword>
<dbReference type="AlphaFoldDB" id="A0A2J6PQW4"/>